<dbReference type="InterPro" id="IPR025334">
    <property type="entry name" value="DUF4240"/>
</dbReference>
<proteinExistence type="predicted"/>
<reference evidence="2 3" key="1">
    <citation type="submission" date="2022-06" db="EMBL/GenBank/DDBJ databases">
        <title>Actinoplanes abujensis sp. nov., isolated from Nigerian arid soil.</title>
        <authorList>
            <person name="Ding P."/>
        </authorList>
    </citation>
    <scope>NUCLEOTIDE SEQUENCE [LARGE SCALE GENOMIC DNA]</scope>
    <source>
        <strain evidence="3">TRM88002</strain>
    </source>
</reference>
<accession>A0ABT0YHE5</accession>
<name>A0ABT0YHE5_9ACTN</name>
<feature type="domain" description="DUF4240" evidence="1">
    <location>
        <begin position="62"/>
        <end position="133"/>
    </location>
</feature>
<protein>
    <submittedName>
        <fullName evidence="2">DUF4240 domain-containing protein</fullName>
    </submittedName>
</protein>
<dbReference type="EMBL" id="JAMQOL010000080">
    <property type="protein sequence ID" value="MCM4084649.1"/>
    <property type="molecule type" value="Genomic_DNA"/>
</dbReference>
<evidence type="ECO:0000313" key="2">
    <source>
        <dbReference type="EMBL" id="MCM4084649.1"/>
    </source>
</evidence>
<comment type="caution">
    <text evidence="2">The sequence shown here is derived from an EMBL/GenBank/DDBJ whole genome shotgun (WGS) entry which is preliminary data.</text>
</comment>
<keyword evidence="3" id="KW-1185">Reference proteome</keyword>
<dbReference type="Proteomes" id="UP001523216">
    <property type="component" value="Unassembled WGS sequence"/>
</dbReference>
<evidence type="ECO:0000259" key="1">
    <source>
        <dbReference type="Pfam" id="PF14024"/>
    </source>
</evidence>
<dbReference type="RefSeq" id="WP_251804393.1">
    <property type="nucleotide sequence ID" value="NZ_JAMQOL010000080.1"/>
</dbReference>
<evidence type="ECO:0000313" key="3">
    <source>
        <dbReference type="Proteomes" id="UP001523216"/>
    </source>
</evidence>
<organism evidence="2 3">
    <name type="scientific">Paractinoplanes hotanensis</name>
    <dbReference type="NCBI Taxonomy" id="2906497"/>
    <lineage>
        <taxon>Bacteria</taxon>
        <taxon>Bacillati</taxon>
        <taxon>Actinomycetota</taxon>
        <taxon>Actinomycetes</taxon>
        <taxon>Micromonosporales</taxon>
        <taxon>Micromonosporaceae</taxon>
        <taxon>Paractinoplanes</taxon>
    </lineage>
</organism>
<dbReference type="Pfam" id="PF14024">
    <property type="entry name" value="DUF4240"/>
    <property type="match status" value="1"/>
</dbReference>
<gene>
    <name evidence="2" type="ORF">LXN57_44685</name>
</gene>
<sequence length="177" mass="19585">MTTDGVGRIPTAAEEARLWDLVESAWAACGPDAASARLALVERDPALDGDNRNLYALDTWTDEFLTQLRALCADLSSDELTDLDRVVERKLHDLDRQDIHEHTDGSDDGFLYCRGFIVAAGRRFYLSVAADPAMAVLDAECQAMCYFFAPLHNARFGCYPVTGSNISRESGRNPHGW</sequence>